<organism evidence="1 2">
    <name type="scientific">Hominisplanchenecus murintestinalis</name>
    <dbReference type="NCBI Taxonomy" id="2941517"/>
    <lineage>
        <taxon>Bacteria</taxon>
        <taxon>Bacillati</taxon>
        <taxon>Bacillota</taxon>
        <taxon>Clostridia</taxon>
        <taxon>Lachnospirales</taxon>
        <taxon>Lachnospiraceae</taxon>
        <taxon>Hominisplanchenecus</taxon>
    </lineage>
</organism>
<comment type="caution">
    <text evidence="1">The sequence shown here is derived from an EMBL/GenBank/DDBJ whole genome shotgun (WGS) entry which is preliminary data.</text>
</comment>
<sequence>MSFFPKMNFRVLCMEILGSFLIAVGIYNFALPAGFPMTGFSGIAIILHRLFALPVGSMTIVLNIPVALFCCRLLGKTFFLRSFRCMLISSVMMDAAAPLLPLYQGSRLLAAISTGVLGGIGYALIYMQGSSTGGMDFITMSIKSFKPHVPLGRIVFAADAIIILIGGIIFRDVDGIIYGLIVTYLFSIMVDRTMYGANAGKLTLIVTSHPRQITETIVNCIGRGSTILNGQGSYRHEERFVILCACSKKQMYSLQQAVRLTDPGCFLIILESNEVHGEGFHPLALGQKPISKH</sequence>
<accession>A0AC61R4B4</accession>
<proteinExistence type="predicted"/>
<dbReference type="EMBL" id="SRZB01000003">
    <property type="protein sequence ID" value="TGY00108.1"/>
    <property type="molecule type" value="Genomic_DNA"/>
</dbReference>
<dbReference type="Proteomes" id="UP000307720">
    <property type="component" value="Unassembled WGS sequence"/>
</dbReference>
<evidence type="ECO:0000313" key="2">
    <source>
        <dbReference type="Proteomes" id="UP000307720"/>
    </source>
</evidence>
<keyword evidence="2" id="KW-1185">Reference proteome</keyword>
<protein>
    <submittedName>
        <fullName evidence="1">YitT family protein</fullName>
    </submittedName>
</protein>
<name>A0AC61R4B4_9FIRM</name>
<evidence type="ECO:0000313" key="1">
    <source>
        <dbReference type="EMBL" id="TGY00108.1"/>
    </source>
</evidence>
<reference evidence="1" key="1">
    <citation type="submission" date="2019-04" db="EMBL/GenBank/DDBJ databases">
        <title>Microbes associate with the intestines of laboratory mice.</title>
        <authorList>
            <person name="Navarre W."/>
            <person name="Wong E."/>
            <person name="Huang K."/>
            <person name="Tropini C."/>
            <person name="Ng K."/>
            <person name="Yu B."/>
        </authorList>
    </citation>
    <scope>NUCLEOTIDE SEQUENCE</scope>
    <source>
        <strain evidence="1">NM72_1-8</strain>
    </source>
</reference>
<gene>
    <name evidence="1" type="ORF">E5357_03575</name>
</gene>